<dbReference type="EMBL" id="CP075371">
    <property type="protein sequence ID" value="QVT78415.1"/>
    <property type="molecule type" value="Genomic_DNA"/>
</dbReference>
<evidence type="ECO:0000313" key="3">
    <source>
        <dbReference type="Proteomes" id="UP000679307"/>
    </source>
</evidence>
<keyword evidence="1" id="KW-1133">Transmembrane helix</keyword>
<keyword evidence="1" id="KW-0472">Membrane</keyword>
<evidence type="ECO:0000256" key="1">
    <source>
        <dbReference type="SAM" id="Phobius"/>
    </source>
</evidence>
<protein>
    <recommendedName>
        <fullName evidence="4">DUF1211 domain-containing protein</fullName>
    </recommendedName>
</protein>
<reference evidence="2 3" key="1">
    <citation type="submission" date="2021-05" db="EMBL/GenBank/DDBJ databases">
        <title>Complete genome of Nocardioides aquaticus KCTC 9944T isolated from meromictic and hypersaline Ekho Lake, Antarctica.</title>
        <authorList>
            <person name="Hwang K."/>
            <person name="Kim K.M."/>
            <person name="Choe H."/>
        </authorList>
    </citation>
    <scope>NUCLEOTIDE SEQUENCE [LARGE SCALE GENOMIC DNA]</scope>
    <source>
        <strain evidence="2 3">KCTC 9944</strain>
    </source>
</reference>
<accession>A0ABX8EEV1</accession>
<proteinExistence type="predicted"/>
<feature type="transmembrane region" description="Helical" evidence="1">
    <location>
        <begin position="37"/>
        <end position="57"/>
    </location>
</feature>
<name>A0ABX8EEV1_9ACTN</name>
<organism evidence="2 3">
    <name type="scientific">Nocardioides aquaticus</name>
    <dbReference type="NCBI Taxonomy" id="160826"/>
    <lineage>
        <taxon>Bacteria</taxon>
        <taxon>Bacillati</taxon>
        <taxon>Actinomycetota</taxon>
        <taxon>Actinomycetes</taxon>
        <taxon>Propionibacteriales</taxon>
        <taxon>Nocardioidaceae</taxon>
        <taxon>Nocardioides</taxon>
    </lineage>
</organism>
<evidence type="ECO:0000313" key="2">
    <source>
        <dbReference type="EMBL" id="QVT78415.1"/>
    </source>
</evidence>
<evidence type="ECO:0008006" key="4">
    <source>
        <dbReference type="Google" id="ProtNLM"/>
    </source>
</evidence>
<keyword evidence="1" id="KW-0812">Transmembrane</keyword>
<sequence length="97" mass="10359">MITAGVDAIVLVIVMTFAVVARESPGLFGSAIEVKLAWAPPAIVATWLLTLATLGSYHRTVLGAGTEEYRRVLNASLVHGLGQWSCTSELRPIHNTT</sequence>
<dbReference type="Proteomes" id="UP000679307">
    <property type="component" value="Chromosome"/>
</dbReference>
<keyword evidence="3" id="KW-1185">Reference proteome</keyword>
<gene>
    <name evidence="2" type="ORF">ENKNEFLB_00792</name>
</gene>